<dbReference type="EMBL" id="FNFB01000033">
    <property type="protein sequence ID" value="SDL93643.1"/>
    <property type="molecule type" value="Genomic_DNA"/>
</dbReference>
<sequence length="294" mass="31284">MKSALLTPPAPLSAVNAAPAVDSTIRLWLDPTLKRQGTSDGVWWPYSGDAAAELPRLIAEVDRRMGRITRRVDVHADAWINIPYRISARGREIEVGCLRGTDPHVIVLTFAGAGSVTLLVSSPGAAHDLTTHSPDVPATDTLDWENEGGLVVDENAPPSPRPRPTGQAAKRVPAPRPRPAVKRTPAPRMTVTDACPLGHADRSAATTVRLTGEIDVFTSPALRTCLLSTLESSTDMLVLDLSGVSFCDAAGLAVMVGIQRRARPLGITLALAAPRPPMSRLLHITGLDRSLPVI</sequence>
<dbReference type="RefSeq" id="WP_245740824.1">
    <property type="nucleotide sequence ID" value="NZ_FNFB01000033.1"/>
</dbReference>
<gene>
    <name evidence="5" type="ORF">SAMN05421874_13330</name>
</gene>
<keyword evidence="6" id="KW-1185">Reference proteome</keyword>
<name>A0A1G9P509_9ACTN</name>
<evidence type="ECO:0000256" key="1">
    <source>
        <dbReference type="ARBA" id="ARBA00009013"/>
    </source>
</evidence>
<dbReference type="AlphaFoldDB" id="A0A1G9P509"/>
<dbReference type="PANTHER" id="PTHR33495">
    <property type="entry name" value="ANTI-SIGMA FACTOR ANTAGONIST TM_1081-RELATED-RELATED"/>
    <property type="match status" value="1"/>
</dbReference>
<dbReference type="NCBIfam" id="TIGR00377">
    <property type="entry name" value="ant_ant_sig"/>
    <property type="match status" value="1"/>
</dbReference>
<accession>A0A1G9P509</accession>
<dbReference type="Pfam" id="PF01740">
    <property type="entry name" value="STAS"/>
    <property type="match status" value="1"/>
</dbReference>
<protein>
    <recommendedName>
        <fullName evidence="2">Anti-sigma factor antagonist</fullName>
    </recommendedName>
</protein>
<dbReference type="InterPro" id="IPR002645">
    <property type="entry name" value="STAS_dom"/>
</dbReference>
<comment type="similarity">
    <text evidence="1 2">Belongs to the anti-sigma-factor antagonist family.</text>
</comment>
<dbReference type="PROSITE" id="PS50801">
    <property type="entry name" value="STAS"/>
    <property type="match status" value="1"/>
</dbReference>
<evidence type="ECO:0000313" key="6">
    <source>
        <dbReference type="Proteomes" id="UP000198683"/>
    </source>
</evidence>
<evidence type="ECO:0000259" key="4">
    <source>
        <dbReference type="PROSITE" id="PS50801"/>
    </source>
</evidence>
<proteinExistence type="inferred from homology"/>
<feature type="region of interest" description="Disordered" evidence="3">
    <location>
        <begin position="150"/>
        <end position="184"/>
    </location>
</feature>
<dbReference type="CDD" id="cd07043">
    <property type="entry name" value="STAS_anti-anti-sigma_factors"/>
    <property type="match status" value="1"/>
</dbReference>
<dbReference type="InterPro" id="IPR036513">
    <property type="entry name" value="STAS_dom_sf"/>
</dbReference>
<dbReference type="Proteomes" id="UP000198683">
    <property type="component" value="Unassembled WGS sequence"/>
</dbReference>
<dbReference type="Pfam" id="PF19457">
    <property type="entry name" value="DUF5994"/>
    <property type="match status" value="1"/>
</dbReference>
<dbReference type="Gene3D" id="3.30.750.24">
    <property type="entry name" value="STAS domain"/>
    <property type="match status" value="1"/>
</dbReference>
<evidence type="ECO:0000256" key="3">
    <source>
        <dbReference type="SAM" id="MobiDB-lite"/>
    </source>
</evidence>
<dbReference type="InterPro" id="IPR003658">
    <property type="entry name" value="Anti-sigma_ant"/>
</dbReference>
<dbReference type="GO" id="GO:0043856">
    <property type="term" value="F:anti-sigma factor antagonist activity"/>
    <property type="evidence" value="ECO:0007669"/>
    <property type="project" value="InterPro"/>
</dbReference>
<evidence type="ECO:0000256" key="2">
    <source>
        <dbReference type="RuleBase" id="RU003749"/>
    </source>
</evidence>
<dbReference type="SUPFAM" id="SSF52091">
    <property type="entry name" value="SpoIIaa-like"/>
    <property type="match status" value="1"/>
</dbReference>
<dbReference type="InterPro" id="IPR046036">
    <property type="entry name" value="DUF5994"/>
</dbReference>
<organism evidence="5 6">
    <name type="scientific">Nonomuraea maritima</name>
    <dbReference type="NCBI Taxonomy" id="683260"/>
    <lineage>
        <taxon>Bacteria</taxon>
        <taxon>Bacillati</taxon>
        <taxon>Actinomycetota</taxon>
        <taxon>Actinomycetes</taxon>
        <taxon>Streptosporangiales</taxon>
        <taxon>Streptosporangiaceae</taxon>
        <taxon>Nonomuraea</taxon>
    </lineage>
</organism>
<dbReference type="STRING" id="683260.SAMN05421874_13330"/>
<reference evidence="5 6" key="1">
    <citation type="submission" date="2016-10" db="EMBL/GenBank/DDBJ databases">
        <authorList>
            <person name="de Groot N.N."/>
        </authorList>
    </citation>
    <scope>NUCLEOTIDE SEQUENCE [LARGE SCALE GENOMIC DNA]</scope>
    <source>
        <strain evidence="5 6">CGMCC 4.5681</strain>
    </source>
</reference>
<evidence type="ECO:0000313" key="5">
    <source>
        <dbReference type="EMBL" id="SDL93643.1"/>
    </source>
</evidence>
<feature type="domain" description="STAS" evidence="4">
    <location>
        <begin position="208"/>
        <end position="294"/>
    </location>
</feature>
<dbReference type="PANTHER" id="PTHR33495:SF2">
    <property type="entry name" value="ANTI-SIGMA FACTOR ANTAGONIST TM_1081-RELATED"/>
    <property type="match status" value="1"/>
</dbReference>